<organism evidence="4 5">
    <name type="scientific">Chlorella vulgaris</name>
    <name type="common">Green alga</name>
    <dbReference type="NCBI Taxonomy" id="3077"/>
    <lineage>
        <taxon>Eukaryota</taxon>
        <taxon>Viridiplantae</taxon>
        <taxon>Chlorophyta</taxon>
        <taxon>core chlorophytes</taxon>
        <taxon>Trebouxiophyceae</taxon>
        <taxon>Chlorellales</taxon>
        <taxon>Chlorellaceae</taxon>
        <taxon>Chlorella clade</taxon>
        <taxon>Chlorella</taxon>
    </lineage>
</organism>
<sequence length="425" mass="46051">MSVLLELPLALQTHIFRELSARDLGALCCTCRALKEHANQDLLWRRLCEAWLEAQRVGTRAEGLDADQLLHTFRLPTFRLLCHTLHGLGTWPAGVWYATSQGALPCGRLLVVQPHADSGALLLQRPVLKAGPDPSVTLRQLRPALCLKAVPNASGMQAQLDLTSSGQMDCTLQLSQEVLLVHHHFRQAGPLPLPGMRTVRGSADQAGGMDAALTGLAQYLSMSPVRVRLGVEEYRRAAPAPALPPPQGEGVGMALLWEYQGLWSGSYGPHGIEVLRLTASSASEEVPPLCPITGPRLQGLKLCGDPNVPALKHSFVVDALSCLLGPYNPQADDPFAPGQGPARPVLTFSEAATAIVDISSRPVRARFSATGCINVVPGLWQPEWVPAQLLLYSAPLDRILTLIFLDQGEPFMHAIDFEEFPFAQR</sequence>
<gene>
    <name evidence="4" type="ORF">D9Q98_000747</name>
</gene>
<accession>A0A9D4TYV4</accession>
<dbReference type="SUPFAM" id="SSF81383">
    <property type="entry name" value="F-box domain"/>
    <property type="match status" value="1"/>
</dbReference>
<evidence type="ECO:0000256" key="2">
    <source>
        <dbReference type="ARBA" id="ARBA00022786"/>
    </source>
</evidence>
<protein>
    <recommendedName>
        <fullName evidence="3">F-box domain-containing protein</fullName>
    </recommendedName>
</protein>
<keyword evidence="5" id="KW-1185">Reference proteome</keyword>
<evidence type="ECO:0000313" key="5">
    <source>
        <dbReference type="Proteomes" id="UP001055712"/>
    </source>
</evidence>
<dbReference type="InterPro" id="IPR036047">
    <property type="entry name" value="F-box-like_dom_sf"/>
</dbReference>
<dbReference type="PANTHER" id="PTHR10706:SF130">
    <property type="entry name" value="F-BOX ONLY PROTEIN 31"/>
    <property type="match status" value="1"/>
</dbReference>
<dbReference type="InterPro" id="IPR045048">
    <property type="entry name" value="FBXO31/39"/>
</dbReference>
<evidence type="ECO:0000256" key="1">
    <source>
        <dbReference type="ARBA" id="ARBA00004906"/>
    </source>
</evidence>
<name>A0A9D4TYV4_CHLVU</name>
<feature type="domain" description="F-box" evidence="3">
    <location>
        <begin position="1"/>
        <end position="47"/>
    </location>
</feature>
<dbReference type="Pfam" id="PF12014">
    <property type="entry name" value="Cyclin_D1_bind"/>
    <property type="match status" value="1"/>
</dbReference>
<dbReference type="AlphaFoldDB" id="A0A9D4TYV4"/>
<keyword evidence="2" id="KW-0833">Ubl conjugation pathway</keyword>
<dbReference type="Gene3D" id="1.20.1280.50">
    <property type="match status" value="1"/>
</dbReference>
<comment type="pathway">
    <text evidence="1">Protein modification; protein ubiquitination.</text>
</comment>
<proteinExistence type="predicted"/>
<reference evidence="4" key="1">
    <citation type="journal article" date="2019" name="Plant J.">
        <title>Chlorella vulgaris genome assembly and annotation reveals the molecular basis for metabolic acclimation to high light conditions.</title>
        <authorList>
            <person name="Cecchin M."/>
            <person name="Marcolungo L."/>
            <person name="Rossato M."/>
            <person name="Girolomoni L."/>
            <person name="Cosentino E."/>
            <person name="Cuine S."/>
            <person name="Li-Beisson Y."/>
            <person name="Delledonne M."/>
            <person name="Ballottari M."/>
        </authorList>
    </citation>
    <scope>NUCLEOTIDE SEQUENCE</scope>
    <source>
        <strain evidence="4">211/11P</strain>
    </source>
</reference>
<dbReference type="InterPro" id="IPR001810">
    <property type="entry name" value="F-box_dom"/>
</dbReference>
<evidence type="ECO:0000259" key="3">
    <source>
        <dbReference type="PROSITE" id="PS50181"/>
    </source>
</evidence>
<dbReference type="Pfam" id="PF12937">
    <property type="entry name" value="F-box-like"/>
    <property type="match status" value="1"/>
</dbReference>
<evidence type="ECO:0000313" key="4">
    <source>
        <dbReference type="EMBL" id="KAI3438313.1"/>
    </source>
</evidence>
<dbReference type="EMBL" id="SIDB01000001">
    <property type="protein sequence ID" value="KAI3438313.1"/>
    <property type="molecule type" value="Genomic_DNA"/>
</dbReference>
<reference evidence="4" key="2">
    <citation type="submission" date="2020-11" db="EMBL/GenBank/DDBJ databases">
        <authorList>
            <person name="Cecchin M."/>
            <person name="Marcolungo L."/>
            <person name="Rossato M."/>
            <person name="Girolomoni L."/>
            <person name="Cosentino E."/>
            <person name="Cuine S."/>
            <person name="Li-Beisson Y."/>
            <person name="Delledonne M."/>
            <person name="Ballottari M."/>
        </authorList>
    </citation>
    <scope>NUCLEOTIDE SEQUENCE</scope>
    <source>
        <strain evidence="4">211/11P</strain>
        <tissue evidence="4">Whole cell</tissue>
    </source>
</reference>
<dbReference type="PROSITE" id="PS50181">
    <property type="entry name" value="FBOX"/>
    <property type="match status" value="1"/>
</dbReference>
<dbReference type="OrthoDB" id="508953at2759"/>
<dbReference type="PANTHER" id="PTHR10706">
    <property type="entry name" value="F-BOX FAMILY PROTEIN"/>
    <property type="match status" value="1"/>
</dbReference>
<comment type="caution">
    <text evidence="4">The sequence shown here is derived from an EMBL/GenBank/DDBJ whole genome shotgun (WGS) entry which is preliminary data.</text>
</comment>
<dbReference type="Proteomes" id="UP001055712">
    <property type="component" value="Unassembled WGS sequence"/>
</dbReference>